<dbReference type="InterPro" id="IPR004843">
    <property type="entry name" value="Calcineurin-like_PHP"/>
</dbReference>
<dbReference type="PANTHER" id="PTHR10161:SF14">
    <property type="entry name" value="TARTRATE-RESISTANT ACID PHOSPHATASE TYPE 5"/>
    <property type="match status" value="1"/>
</dbReference>
<keyword evidence="2" id="KW-0378">Hydrolase</keyword>
<comment type="caution">
    <text evidence="4">The sequence shown here is derived from an EMBL/GenBank/DDBJ whole genome shotgun (WGS) entry which is preliminary data.</text>
</comment>
<dbReference type="SUPFAM" id="SSF56300">
    <property type="entry name" value="Metallo-dependent phosphatases"/>
    <property type="match status" value="1"/>
</dbReference>
<dbReference type="Gene3D" id="3.60.21.10">
    <property type="match status" value="1"/>
</dbReference>
<proteinExistence type="predicted"/>
<keyword evidence="5" id="KW-1185">Reference proteome</keyword>
<dbReference type="Pfam" id="PF00149">
    <property type="entry name" value="Metallophos"/>
    <property type="match status" value="1"/>
</dbReference>
<reference evidence="5" key="1">
    <citation type="journal article" date="2019" name="Int. J. Syst. Evol. Microbiol.">
        <title>The Global Catalogue of Microorganisms (GCM) 10K type strain sequencing project: providing services to taxonomists for standard genome sequencing and annotation.</title>
        <authorList>
            <consortium name="The Broad Institute Genomics Platform"/>
            <consortium name="The Broad Institute Genome Sequencing Center for Infectious Disease"/>
            <person name="Wu L."/>
            <person name="Ma J."/>
        </authorList>
    </citation>
    <scope>NUCLEOTIDE SEQUENCE [LARGE SCALE GENOMIC DNA]</scope>
    <source>
        <strain evidence="5">CCUG 52468</strain>
    </source>
</reference>
<sequence length="359" mass="41429">MRFYLSLFFLFLFQLSFSQEITQRLIIFGDAGEINSKQSFLIQNANKLTIKDKTKAFFIGDNIYPSGMGLTAAESEETGNILRSQFEGFRSLNVPVYFLAGNHDWDHSGKNGLAKLKAQEEFLHSFNDKDLRFLPQAGILTPEVIHITDKVVAIVYDSEYWLFPHHNKSIDAEKDQFIEDLRKMVNENLDKTILMISHHPMVTYGDHSLIYNWKDHIFPLTDAWPPLYIPLPGIGSLYPLFRTHVTKSPEDIRHPLYQDLIHRVTSITENHPKVLFISGHDHGLQYIEKGKIRQVVSGSGSKQSDIHKRKPLKYGYNKQGFSMVDILEGNEIKVVYYIDNPKESLTKSYETVVDFKYKP</sequence>
<evidence type="ECO:0000313" key="4">
    <source>
        <dbReference type="EMBL" id="MFD1164003.1"/>
    </source>
</evidence>
<dbReference type="Proteomes" id="UP001597205">
    <property type="component" value="Unassembled WGS sequence"/>
</dbReference>
<evidence type="ECO:0000256" key="1">
    <source>
        <dbReference type="ARBA" id="ARBA00022729"/>
    </source>
</evidence>
<dbReference type="EMBL" id="JBHTKY010000001">
    <property type="protein sequence ID" value="MFD1164003.1"/>
    <property type="molecule type" value="Genomic_DNA"/>
</dbReference>
<evidence type="ECO:0000256" key="2">
    <source>
        <dbReference type="ARBA" id="ARBA00022801"/>
    </source>
</evidence>
<feature type="domain" description="Calcineurin-like phosphoesterase" evidence="3">
    <location>
        <begin position="43"/>
        <end position="205"/>
    </location>
</feature>
<name>A0ABW3RFT1_9SPHI</name>
<dbReference type="PANTHER" id="PTHR10161">
    <property type="entry name" value="TARTRATE-RESISTANT ACID PHOSPHATASE TYPE 5"/>
    <property type="match status" value="1"/>
</dbReference>
<dbReference type="RefSeq" id="WP_380894297.1">
    <property type="nucleotide sequence ID" value="NZ_JBHTKY010000001.1"/>
</dbReference>
<keyword evidence="1" id="KW-0732">Signal</keyword>
<evidence type="ECO:0000259" key="3">
    <source>
        <dbReference type="Pfam" id="PF00149"/>
    </source>
</evidence>
<gene>
    <name evidence="4" type="ORF">ACFQ2C_00115</name>
</gene>
<accession>A0ABW3RFT1</accession>
<organism evidence="4 5">
    <name type="scientific">Sphingobacterium daejeonense</name>
    <dbReference type="NCBI Taxonomy" id="371142"/>
    <lineage>
        <taxon>Bacteria</taxon>
        <taxon>Pseudomonadati</taxon>
        <taxon>Bacteroidota</taxon>
        <taxon>Sphingobacteriia</taxon>
        <taxon>Sphingobacteriales</taxon>
        <taxon>Sphingobacteriaceae</taxon>
        <taxon>Sphingobacterium</taxon>
    </lineage>
</organism>
<dbReference type="InterPro" id="IPR029052">
    <property type="entry name" value="Metallo-depent_PP-like"/>
</dbReference>
<evidence type="ECO:0000313" key="5">
    <source>
        <dbReference type="Proteomes" id="UP001597205"/>
    </source>
</evidence>
<protein>
    <submittedName>
        <fullName evidence="4">Metallophosphoesterase</fullName>
    </submittedName>
</protein>
<dbReference type="InterPro" id="IPR051558">
    <property type="entry name" value="Metallophosphoesterase_PAP"/>
</dbReference>